<dbReference type="PROSITE" id="PS00092">
    <property type="entry name" value="N6_MTASE"/>
    <property type="match status" value="1"/>
</dbReference>
<dbReference type="InterPro" id="IPR002941">
    <property type="entry name" value="DNA_methylase_N4/N6"/>
</dbReference>
<evidence type="ECO:0000256" key="2">
    <source>
        <dbReference type="ARBA" id="ARBA00022603"/>
    </source>
</evidence>
<dbReference type="EMBL" id="CP121195">
    <property type="protein sequence ID" value="XBH12359.1"/>
    <property type="molecule type" value="Genomic_DNA"/>
</dbReference>
<organism evidence="5">
    <name type="scientific">Edaphobacter paludis</name>
    <dbReference type="NCBI Taxonomy" id="3035702"/>
    <lineage>
        <taxon>Bacteria</taxon>
        <taxon>Pseudomonadati</taxon>
        <taxon>Acidobacteriota</taxon>
        <taxon>Terriglobia</taxon>
        <taxon>Terriglobales</taxon>
        <taxon>Acidobacteriaceae</taxon>
        <taxon>Edaphobacter</taxon>
    </lineage>
</organism>
<accession>A0AAU7D3W5</accession>
<reference evidence="5" key="1">
    <citation type="submission" date="2023-03" db="EMBL/GenBank/DDBJ databases">
        <title>Edaphobacter sp.</title>
        <authorList>
            <person name="Huber K.J."/>
            <person name="Papendorf J."/>
            <person name="Pilke C."/>
            <person name="Bunk B."/>
            <person name="Sproeer C."/>
            <person name="Pester M."/>
        </authorList>
    </citation>
    <scope>NUCLEOTIDE SEQUENCE</scope>
    <source>
        <strain evidence="5">DSM 109920</strain>
    </source>
</reference>
<dbReference type="Pfam" id="PF01555">
    <property type="entry name" value="N6_N4_Mtase"/>
    <property type="match status" value="1"/>
</dbReference>
<evidence type="ECO:0000313" key="5">
    <source>
        <dbReference type="EMBL" id="XBH12359.1"/>
    </source>
</evidence>
<dbReference type="REBASE" id="835070">
    <property type="entry name" value="M.Esp920ORF11690P"/>
</dbReference>
<comment type="similarity">
    <text evidence="1">Belongs to the N(4)/N(6)-methyltransferase family.</text>
</comment>
<dbReference type="InterPro" id="IPR029063">
    <property type="entry name" value="SAM-dependent_MTases_sf"/>
</dbReference>
<gene>
    <name evidence="5" type="ORF">P8936_11690</name>
</gene>
<proteinExistence type="inferred from homology"/>
<dbReference type="GO" id="GO:0032259">
    <property type="term" value="P:methylation"/>
    <property type="evidence" value="ECO:0007669"/>
    <property type="project" value="UniProtKB-KW"/>
</dbReference>
<keyword evidence="2 5" id="KW-0489">Methyltransferase</keyword>
<dbReference type="SUPFAM" id="SSF53335">
    <property type="entry name" value="S-adenosyl-L-methionine-dependent methyltransferases"/>
    <property type="match status" value="2"/>
</dbReference>
<name>A0AAU7D3W5_9BACT</name>
<protein>
    <submittedName>
        <fullName evidence="5">DNA methyltransferase</fullName>
    </submittedName>
</protein>
<sequence>MTNIAVPAPLENFDFALLGSPGFKEDSVREEIILPVLNALGYTASGPNKIIRSKPLEHPFLTTGSKKKRVTLIPDYLLTVSGNFTFVLDAKGPEEEIKTGHNVEQVYSYAMHPEIRVEQFALCNGREFILFDVRQKEPLLHFHLSEISHHWDNLQNYLAPAKAATQLPTRLRSVVSANKADFDYLAIVSPAEIMDFHKQTAKRHFGVHGYFTKQVWSVVQHYIKTFTQPGDTILDPFGGSGVTLVEALMLGRKGIHIDLNPLSEFIVKNLIEPIDLAELADSFNHVKEEFRKRGPKTEKQIEQALKDYPHPKGIALPKNSDVSTVEQLFTSKQLAQLSCLKHLILKEPTAVRNCLLLMFSGLLNKVNLTYHSSEGRSEGRGDSSIFRYYRYRIAPVPAEIDIMKYFESRFNKVVAAKKEIAGLINRKTVKNGQVIKGTATDLSAIPAESVDYIYTDPPYGSKIPYLDLSVLWTSWLDLPVTQEDYAQEAIEGGEAGKTKEEYSDLLVQSIAQMGRVLKYDRWMSFVFAHKDPAYWHLIIDAAEKVGFEYAGSVKQNNGQSSFKKRQNPFTVLSGQLIINFRKVKNPKTIGKIALGAPIMDVVMETIESVIAMHHGATLEQINDELVIRGMELGFLDILAREYTDLTPLLMEAFEFDEKTKTFNLRKNRKFKTHIPLELRVRYFVVSFLKRMEHMHKDPTFDDIILNIMPLLKNGITPEHQTILNVLTKIADRVGTDRWRLSKSGQQDLLF</sequence>
<dbReference type="AlphaFoldDB" id="A0AAU7D3W5"/>
<dbReference type="GO" id="GO:0003677">
    <property type="term" value="F:DNA binding"/>
    <property type="evidence" value="ECO:0007669"/>
    <property type="project" value="InterPro"/>
</dbReference>
<dbReference type="InterPro" id="IPR002052">
    <property type="entry name" value="DNA_methylase_N6_adenine_CS"/>
</dbReference>
<evidence type="ECO:0000256" key="3">
    <source>
        <dbReference type="ARBA" id="ARBA00022679"/>
    </source>
</evidence>
<dbReference type="Gene3D" id="3.40.50.150">
    <property type="entry name" value="Vaccinia Virus protein VP39"/>
    <property type="match status" value="2"/>
</dbReference>
<dbReference type="RefSeq" id="WP_348269423.1">
    <property type="nucleotide sequence ID" value="NZ_CP121195.1"/>
</dbReference>
<evidence type="ECO:0000256" key="1">
    <source>
        <dbReference type="ARBA" id="ARBA00006594"/>
    </source>
</evidence>
<dbReference type="GO" id="GO:0008170">
    <property type="term" value="F:N-methyltransferase activity"/>
    <property type="evidence" value="ECO:0007669"/>
    <property type="project" value="InterPro"/>
</dbReference>
<keyword evidence="3" id="KW-0808">Transferase</keyword>
<feature type="domain" description="DNA methylase N-4/N-6" evidence="4">
    <location>
        <begin position="210"/>
        <end position="261"/>
    </location>
</feature>
<evidence type="ECO:0000259" key="4">
    <source>
        <dbReference type="Pfam" id="PF01555"/>
    </source>
</evidence>